<dbReference type="InterPro" id="IPR051720">
    <property type="entry name" value="rRNA_MeTrfase/Polyamine_Synth"/>
</dbReference>
<dbReference type="InterPro" id="IPR029063">
    <property type="entry name" value="SAM-dependent_MTases_sf"/>
</dbReference>
<reference evidence="4 5" key="2">
    <citation type="submission" date="2008-11" db="EMBL/GenBank/DDBJ databases">
        <title>Draft genome sequence of Methanobrevibacter smithii (DSM 2375).</title>
        <authorList>
            <person name="Sudarsanam P."/>
            <person name="Ley R."/>
            <person name="Guruge J."/>
            <person name="Turnbaugh P.J."/>
            <person name="Mahowald M."/>
            <person name="Liep D."/>
            <person name="Gordon J."/>
        </authorList>
    </citation>
    <scope>NUCLEOTIDE SEQUENCE [LARGE SCALE GENOMIC DNA]</scope>
    <source>
        <strain evidence="4 5">DSM 2375</strain>
    </source>
</reference>
<evidence type="ECO:0000256" key="2">
    <source>
        <dbReference type="ARBA" id="ARBA00041374"/>
    </source>
</evidence>
<dbReference type="EMBL" id="ABYW01000005">
    <property type="protein sequence ID" value="EEE41785.1"/>
    <property type="molecule type" value="Genomic_DNA"/>
</dbReference>
<dbReference type="GO" id="GO:0008168">
    <property type="term" value="F:methyltransferase activity"/>
    <property type="evidence" value="ECO:0007669"/>
    <property type="project" value="InterPro"/>
</dbReference>
<proteinExistence type="inferred from homology"/>
<evidence type="ECO:0000259" key="3">
    <source>
        <dbReference type="Pfam" id="PF05175"/>
    </source>
</evidence>
<dbReference type="Pfam" id="PF05175">
    <property type="entry name" value="MTS"/>
    <property type="match status" value="1"/>
</dbReference>
<comment type="caution">
    <text evidence="4">The sequence shown here is derived from an EMBL/GenBank/DDBJ whole genome shotgun (WGS) entry which is preliminary data.</text>
</comment>
<dbReference type="GO" id="GO:0032259">
    <property type="term" value="P:methylation"/>
    <property type="evidence" value="ECO:0007669"/>
    <property type="project" value="InterPro"/>
</dbReference>
<evidence type="ECO:0000313" key="4">
    <source>
        <dbReference type="EMBL" id="EEE41785.1"/>
    </source>
</evidence>
<dbReference type="HOGENOM" id="CLU_074702_1_0_2"/>
<evidence type="ECO:0000313" key="5">
    <source>
        <dbReference type="Proteomes" id="UP000003489"/>
    </source>
</evidence>
<dbReference type="PATRIC" id="fig|483214.13.peg.647"/>
<name>B9AE95_METSM</name>
<organism evidence="4 5">
    <name type="scientific">Methanobrevibacter smithii DSM 2375</name>
    <dbReference type="NCBI Taxonomy" id="483214"/>
    <lineage>
        <taxon>Archaea</taxon>
        <taxon>Methanobacteriati</taxon>
        <taxon>Methanobacteriota</taxon>
        <taxon>Methanomada group</taxon>
        <taxon>Methanobacteria</taxon>
        <taxon>Methanobacteriales</taxon>
        <taxon>Methanobacteriaceae</taxon>
        <taxon>Methanobrevibacter</taxon>
    </lineage>
</organism>
<feature type="domain" description="Methyltransferase small" evidence="3">
    <location>
        <begin position="47"/>
        <end position="142"/>
    </location>
</feature>
<evidence type="ECO:0000256" key="1">
    <source>
        <dbReference type="ARBA" id="ARBA00009741"/>
    </source>
</evidence>
<dbReference type="RefSeq" id="WP_004035460.1">
    <property type="nucleotide sequence ID" value="NZ_DS996911.1"/>
</dbReference>
<comment type="similarity">
    <text evidence="1">Belongs to the methyltransferase superfamily. PrmA family.</text>
</comment>
<dbReference type="GO" id="GO:0003676">
    <property type="term" value="F:nucleic acid binding"/>
    <property type="evidence" value="ECO:0007669"/>
    <property type="project" value="InterPro"/>
</dbReference>
<dbReference type="PANTHER" id="PTHR23290:SF0">
    <property type="entry name" value="RRNA N6-ADENOSINE-METHYLTRANSFERASE METTL5"/>
    <property type="match status" value="1"/>
</dbReference>
<dbReference type="AlphaFoldDB" id="B9AE95"/>
<sequence>MKKITKKKHLEMAIQKVPKHPNPKVDLEQYSTPATIAADLLWNAYSLEDIADKKVMDLGCGTGIFAIASKLLGAASAIGVDIDKDSINLASSYCGDVNFICSDICDLENDFDVDTIFQNPPFGSQKNAKKGADLKFISKAIELSPKVLYSFHMASTEEFLISYFEKNDLEITHIFRYNFPIPKIYEFHTRESANVEVIVIRAFL</sequence>
<dbReference type="SUPFAM" id="SSF53335">
    <property type="entry name" value="S-adenosyl-L-methionine-dependent methyltransferases"/>
    <property type="match status" value="1"/>
</dbReference>
<accession>B9AE95</accession>
<gene>
    <name evidence="4" type="ORF">METSMIALI_00672</name>
</gene>
<dbReference type="PROSITE" id="PS00092">
    <property type="entry name" value="N6_MTASE"/>
    <property type="match status" value="1"/>
</dbReference>
<dbReference type="InterPro" id="IPR007848">
    <property type="entry name" value="Small_mtfrase_dom"/>
</dbReference>
<dbReference type="InterPro" id="IPR002052">
    <property type="entry name" value="DNA_methylase_N6_adenine_CS"/>
</dbReference>
<dbReference type="PANTHER" id="PTHR23290">
    <property type="entry name" value="RRNA N6-ADENOSINE-METHYLTRANSFERASE METTL5"/>
    <property type="match status" value="1"/>
</dbReference>
<dbReference type="CDD" id="cd02440">
    <property type="entry name" value="AdoMet_MTases"/>
    <property type="match status" value="1"/>
</dbReference>
<dbReference type="OrthoDB" id="31271at2157"/>
<protein>
    <recommendedName>
        <fullName evidence="2">Methyltransferase-like protein 5</fullName>
    </recommendedName>
</protein>
<dbReference type="Gene3D" id="3.40.50.150">
    <property type="entry name" value="Vaccinia Virus protein VP39"/>
    <property type="match status" value="1"/>
</dbReference>
<reference evidence="4 5" key="1">
    <citation type="submission" date="2008-10" db="EMBL/GenBank/DDBJ databases">
        <authorList>
            <person name="Fulton L."/>
            <person name="Clifton S."/>
            <person name="Fulton B."/>
            <person name="Xu J."/>
            <person name="Minx P."/>
            <person name="Pepin K.H."/>
            <person name="Johnson M."/>
            <person name="Bhonagiri V."/>
            <person name="Nash W.E."/>
            <person name="Mardis E.R."/>
            <person name="Wilson R.K."/>
        </authorList>
    </citation>
    <scope>NUCLEOTIDE SEQUENCE [LARGE SCALE GENOMIC DNA]</scope>
    <source>
        <strain evidence="4 5">DSM 2375</strain>
    </source>
</reference>
<dbReference type="Proteomes" id="UP000003489">
    <property type="component" value="Unassembled WGS sequence"/>
</dbReference>